<dbReference type="AlphaFoldDB" id="A0A5B8R737"/>
<accession>A0A5B8R737</accession>
<proteinExistence type="predicted"/>
<evidence type="ECO:0000313" key="1">
    <source>
        <dbReference type="EMBL" id="QEA04879.1"/>
    </source>
</evidence>
<organism evidence="1">
    <name type="scientific">uncultured organism</name>
    <dbReference type="NCBI Taxonomy" id="155900"/>
    <lineage>
        <taxon>unclassified sequences</taxon>
        <taxon>environmental samples</taxon>
    </lineage>
</organism>
<protein>
    <submittedName>
        <fullName evidence="1">Uncharacterized protein</fullName>
    </submittedName>
</protein>
<name>A0A5B8R737_9ZZZZ</name>
<reference evidence="1" key="1">
    <citation type="submission" date="2019-06" db="EMBL/GenBank/DDBJ databases">
        <authorList>
            <person name="Murdoch R.W."/>
            <person name="Fathepure B."/>
        </authorList>
    </citation>
    <scope>NUCLEOTIDE SEQUENCE</scope>
</reference>
<sequence length="401" mass="42281">MPVDRSQTAGFHELVVIAGFPAYAGGTRHAFGPAALIVFDPVVPGDIDLALPHPFRRNELAVGQRRGAEGLGIDFLPVRLATGNEPDRRVAVAPRRAPLTRVRAGEPGVLEVSVRRVLRRTAVLVRVIQGHRAVALLLVNPDVVTEALVEGGGRTAVPAGGVRVVDPQGALDIVTGIQGVGMEVIAGVVRDIDAAVTVEHLELADGLDIGVVTGIAGRETVAASLNVYPASTAEIALLAVEIGHLPHSRALKAVLLATTIKDNTNLVRANRPRRQRYSGVISNGAIDIAEVFHPQGRQTRVPERPLAGIHDLAGQLHVAALDLDVPQLQAVGADVVDHRRRAGRIIALAHREGGIRTGTRVPRQPVARPEAVDRSPIVAVEIKVPLGDPALDGCVEVEIPG</sequence>
<dbReference type="EMBL" id="MN079090">
    <property type="protein sequence ID" value="QEA04879.1"/>
    <property type="molecule type" value="Genomic_DNA"/>
</dbReference>
<gene>
    <name evidence="1" type="ORF">KBTEX_01196</name>
</gene>